<dbReference type="PANTHER" id="PTHR21074:SF0">
    <property type="entry name" value="IQ AND UBIQUITIN-LIKE DOMAIN-CONTAINING PROTEIN"/>
    <property type="match status" value="1"/>
</dbReference>
<name>A0ABN8NSC1_9CNID</name>
<dbReference type="PANTHER" id="PTHR21074">
    <property type="entry name" value="IQ AND UBIQUITIN-LIKE DOMAIN-CONTAINING PROTEIN"/>
    <property type="match status" value="1"/>
</dbReference>
<keyword evidence="5" id="KW-0175">Coiled coil</keyword>
<gene>
    <name evidence="7" type="ORF">PLOB_00023566</name>
</gene>
<dbReference type="SMART" id="SM00332">
    <property type="entry name" value="PP2Cc"/>
    <property type="match status" value="1"/>
</dbReference>
<dbReference type="InterPro" id="IPR001932">
    <property type="entry name" value="PPM-type_phosphatase-like_dom"/>
</dbReference>
<sequence length="909" mass="105348">MSFNGLKRMLNINPANAFAYFASVNSDRRLGFRVYDDMLEEKYTYRRPEFLQLNEESEQAASDHESRPIIIPHRELPFNAGYAETINAGKTPNKNEDQSVAGMFCLNVSKSSGEADDEGSPTRVSQTKIPYAYFGVFDGHAGCGASLMAVNQLHFHIMEKLQGIKELLAYESDDKLAMAEELADAVVSSVTIDSLVIGVLEEAFFEMDEQIRREKVTYRIDGGCAALVALFLGKRLYVANAGDCRAVVAHKGKVIPLSRDFTPETERQRVQLIAYQRPQLLGNDFGRLEFQQRVRKKHVGQQLLYRDRHMTGWALKTFTEEDARKFPMVHGEGKKVQLGSLRGFKNLPENFAFCGLPIKPFLTPQPEASHHLYTKVSPTYKLPDFDTYGREVEVVVHIVQENRKKPFLGGYKHRLTGVEFHNAAAQTIPKIRVPSSVEKFHRDTQTYKLRNRTKDGCYVSNVTDKILIPGRYVTAEEHHRKILKKVIILQTYWRRWLAKNYVQKLREDRIRRQKWERQEELRKQRERAERIRNEWERRMNPKTKEDFDLLYSHLEKWRNEEMALIDELYSGPERKTALVGLLEQEAHLIASIDRHKLVADEENKDKRIKSFLNKAAAPKQWKDFDGKITEMDTLYTIRAQELRDIYSTFSMKHLTQDERLDVLLTLKHTVKEHDCKLTQEIIELIDREADLLMRGVKESNLEGLRKRILTLFLQYCKTPLFNPEAARIIKVQKKKENHCPSRLSRSRFTLSRAYESCLACQRLFLTAFLSCNFNRCAVRFQSFMNIACRSYLKIARVLNPWLNLYISWSNKTPLSPKRIVNVNLSYLLKYTDFSCYRFLIETKNLSQILVFTGSAYGRMFIGKILHKHVLARNYFSRLPGMAEHMKKKISGQTRGLAANNGARTAALKA</sequence>
<keyword evidence="2 4" id="KW-0378">Hydrolase</keyword>
<dbReference type="PROSITE" id="PS01032">
    <property type="entry name" value="PPM_1"/>
    <property type="match status" value="1"/>
</dbReference>
<evidence type="ECO:0000256" key="1">
    <source>
        <dbReference type="ARBA" id="ARBA00022723"/>
    </source>
</evidence>
<evidence type="ECO:0000259" key="6">
    <source>
        <dbReference type="PROSITE" id="PS51746"/>
    </source>
</evidence>
<dbReference type="InterPro" id="IPR036457">
    <property type="entry name" value="PPM-type-like_dom_sf"/>
</dbReference>
<feature type="coiled-coil region" evidence="5">
    <location>
        <begin position="498"/>
        <end position="538"/>
    </location>
</feature>
<dbReference type="EMBL" id="CALNXK010000028">
    <property type="protein sequence ID" value="CAH3115319.1"/>
    <property type="molecule type" value="Genomic_DNA"/>
</dbReference>
<evidence type="ECO:0000256" key="5">
    <source>
        <dbReference type="SAM" id="Coils"/>
    </source>
</evidence>
<feature type="domain" description="PPM-type phosphatase" evidence="6">
    <location>
        <begin position="111"/>
        <end position="554"/>
    </location>
</feature>
<keyword evidence="3 4" id="KW-0904">Protein phosphatase</keyword>
<dbReference type="Pfam" id="PF25805">
    <property type="entry name" value="IQUB"/>
    <property type="match status" value="1"/>
</dbReference>
<dbReference type="Gene3D" id="3.60.40.10">
    <property type="entry name" value="PPM-type phosphatase domain"/>
    <property type="match status" value="1"/>
</dbReference>
<evidence type="ECO:0000256" key="4">
    <source>
        <dbReference type="RuleBase" id="RU003465"/>
    </source>
</evidence>
<protein>
    <recommendedName>
        <fullName evidence="6">PPM-type phosphatase domain-containing protein</fullName>
    </recommendedName>
</protein>
<dbReference type="Pfam" id="PF00481">
    <property type="entry name" value="PP2C"/>
    <property type="match status" value="1"/>
</dbReference>
<organism evidence="7 8">
    <name type="scientific">Porites lobata</name>
    <dbReference type="NCBI Taxonomy" id="104759"/>
    <lineage>
        <taxon>Eukaryota</taxon>
        <taxon>Metazoa</taxon>
        <taxon>Cnidaria</taxon>
        <taxon>Anthozoa</taxon>
        <taxon>Hexacorallia</taxon>
        <taxon>Scleractinia</taxon>
        <taxon>Fungiina</taxon>
        <taxon>Poritidae</taxon>
        <taxon>Porites</taxon>
    </lineage>
</organism>
<evidence type="ECO:0000313" key="8">
    <source>
        <dbReference type="Proteomes" id="UP001159405"/>
    </source>
</evidence>
<dbReference type="SUPFAM" id="SSF81606">
    <property type="entry name" value="PP2C-like"/>
    <property type="match status" value="1"/>
</dbReference>
<keyword evidence="8" id="KW-1185">Reference proteome</keyword>
<dbReference type="CDD" id="cd00143">
    <property type="entry name" value="PP2Cc"/>
    <property type="match status" value="1"/>
</dbReference>
<evidence type="ECO:0000313" key="7">
    <source>
        <dbReference type="EMBL" id="CAH3115319.1"/>
    </source>
</evidence>
<dbReference type="InterPro" id="IPR000222">
    <property type="entry name" value="PP2C_BS"/>
</dbReference>
<keyword evidence="1" id="KW-0479">Metal-binding</keyword>
<dbReference type="InterPro" id="IPR057887">
    <property type="entry name" value="IQUB_helical"/>
</dbReference>
<dbReference type="PROSITE" id="PS51746">
    <property type="entry name" value="PPM_2"/>
    <property type="match status" value="1"/>
</dbReference>
<dbReference type="Proteomes" id="UP001159405">
    <property type="component" value="Unassembled WGS sequence"/>
</dbReference>
<comment type="similarity">
    <text evidence="4">Belongs to the PP2C family.</text>
</comment>
<comment type="caution">
    <text evidence="7">The sequence shown here is derived from an EMBL/GenBank/DDBJ whole genome shotgun (WGS) entry which is preliminary data.</text>
</comment>
<reference evidence="7 8" key="1">
    <citation type="submission" date="2022-05" db="EMBL/GenBank/DDBJ databases">
        <authorList>
            <consortium name="Genoscope - CEA"/>
            <person name="William W."/>
        </authorList>
    </citation>
    <scope>NUCLEOTIDE SEQUENCE [LARGE SCALE GENOMIC DNA]</scope>
</reference>
<accession>A0ABN8NSC1</accession>
<dbReference type="InterPro" id="IPR037695">
    <property type="entry name" value="IQUB"/>
</dbReference>
<proteinExistence type="inferred from homology"/>
<evidence type="ECO:0000256" key="2">
    <source>
        <dbReference type="ARBA" id="ARBA00022801"/>
    </source>
</evidence>
<evidence type="ECO:0000256" key="3">
    <source>
        <dbReference type="ARBA" id="ARBA00022912"/>
    </source>
</evidence>